<keyword evidence="7" id="KW-1185">Reference proteome</keyword>
<accession>A0A934MFE9</accession>
<dbReference type="SUPFAM" id="SSF52540">
    <property type="entry name" value="P-loop containing nucleoside triphosphate hydrolases"/>
    <property type="match status" value="1"/>
</dbReference>
<dbReference type="PANTHER" id="PTHR42788">
    <property type="entry name" value="TAURINE IMPORT ATP-BINDING PROTEIN-RELATED"/>
    <property type="match status" value="1"/>
</dbReference>
<dbReference type="CDD" id="cd03293">
    <property type="entry name" value="ABC_NrtD_SsuB_transporters"/>
    <property type="match status" value="1"/>
</dbReference>
<evidence type="ECO:0000256" key="3">
    <source>
        <dbReference type="ARBA" id="ARBA00022741"/>
    </source>
</evidence>
<dbReference type="PANTHER" id="PTHR42788:SF13">
    <property type="entry name" value="ALIPHATIC SULFONATES IMPORT ATP-BINDING PROTEIN SSUB"/>
    <property type="match status" value="1"/>
</dbReference>
<dbReference type="Proteomes" id="UP000609531">
    <property type="component" value="Unassembled WGS sequence"/>
</dbReference>
<evidence type="ECO:0000256" key="2">
    <source>
        <dbReference type="ARBA" id="ARBA00022448"/>
    </source>
</evidence>
<evidence type="ECO:0000313" key="7">
    <source>
        <dbReference type="Proteomes" id="UP000609531"/>
    </source>
</evidence>
<feature type="domain" description="ABC transporter" evidence="5">
    <location>
        <begin position="5"/>
        <end position="236"/>
    </location>
</feature>
<dbReference type="Gene3D" id="3.40.50.300">
    <property type="entry name" value="P-loop containing nucleotide triphosphate hydrolases"/>
    <property type="match status" value="1"/>
</dbReference>
<evidence type="ECO:0000259" key="5">
    <source>
        <dbReference type="PROSITE" id="PS50893"/>
    </source>
</evidence>
<dbReference type="SMART" id="SM00382">
    <property type="entry name" value="AAA"/>
    <property type="match status" value="1"/>
</dbReference>
<keyword evidence="2" id="KW-0813">Transport</keyword>
<dbReference type="AlphaFoldDB" id="A0A934MFE9"/>
<evidence type="ECO:0000313" key="6">
    <source>
        <dbReference type="EMBL" id="MBJ3774850.1"/>
    </source>
</evidence>
<comment type="similarity">
    <text evidence="1">Belongs to the ABC transporter superfamily.</text>
</comment>
<organism evidence="6 7">
    <name type="scientific">Acuticoccus mangrovi</name>
    <dbReference type="NCBI Taxonomy" id="2796142"/>
    <lineage>
        <taxon>Bacteria</taxon>
        <taxon>Pseudomonadati</taxon>
        <taxon>Pseudomonadota</taxon>
        <taxon>Alphaproteobacteria</taxon>
        <taxon>Hyphomicrobiales</taxon>
        <taxon>Amorphaceae</taxon>
        <taxon>Acuticoccus</taxon>
    </lineage>
</organism>
<dbReference type="InterPro" id="IPR017871">
    <property type="entry name" value="ABC_transporter-like_CS"/>
</dbReference>
<evidence type="ECO:0000256" key="1">
    <source>
        <dbReference type="ARBA" id="ARBA00005417"/>
    </source>
</evidence>
<dbReference type="PROSITE" id="PS50893">
    <property type="entry name" value="ABC_TRANSPORTER_2"/>
    <property type="match status" value="1"/>
</dbReference>
<dbReference type="Pfam" id="PF00005">
    <property type="entry name" value="ABC_tran"/>
    <property type="match status" value="1"/>
</dbReference>
<dbReference type="InterPro" id="IPR003593">
    <property type="entry name" value="AAA+_ATPase"/>
</dbReference>
<dbReference type="InterPro" id="IPR003439">
    <property type="entry name" value="ABC_transporter-like_ATP-bd"/>
</dbReference>
<keyword evidence="4 6" id="KW-0067">ATP-binding</keyword>
<dbReference type="InterPro" id="IPR027417">
    <property type="entry name" value="P-loop_NTPase"/>
</dbReference>
<dbReference type="PROSITE" id="PS00211">
    <property type="entry name" value="ABC_TRANSPORTER_1"/>
    <property type="match status" value="1"/>
</dbReference>
<keyword evidence="3" id="KW-0547">Nucleotide-binding</keyword>
<dbReference type="GO" id="GO:0016887">
    <property type="term" value="F:ATP hydrolysis activity"/>
    <property type="evidence" value="ECO:0007669"/>
    <property type="project" value="InterPro"/>
</dbReference>
<dbReference type="InterPro" id="IPR050166">
    <property type="entry name" value="ABC_transporter_ATP-bind"/>
</dbReference>
<evidence type="ECO:0000256" key="4">
    <source>
        <dbReference type="ARBA" id="ARBA00022840"/>
    </source>
</evidence>
<dbReference type="RefSeq" id="WP_198880758.1">
    <property type="nucleotide sequence ID" value="NZ_JAEKJA010000003.1"/>
</dbReference>
<proteinExistence type="inferred from homology"/>
<gene>
    <name evidence="6" type="ORF">JCR33_04080</name>
</gene>
<comment type="caution">
    <text evidence="6">The sequence shown here is derived from an EMBL/GenBank/DDBJ whole genome shotgun (WGS) entry which is preliminary data.</text>
</comment>
<sequence>MDAVIDIRGVEKRYVGRKGETVALQKVDLTIDEGEFVAFVGPSGCGKSTLLNMISGVIEISSGTIVQEGQAIRGINRRVGYLTQTDSVLPWRTVEDNVALPLEYRGVPRAERVARVKRMLELVSLEHFAHAFPKELSGGMRKRVALAQMLVYEPKTLLMDEPFGALDAQLKLVMQAELLKIWQSEKKTIVFVTHDLSEAIAVASRVIVFSGRPGRIKHVEEIAIPYPRDVFKVRFLPEFERAYESLWQELAPEIERGEDL</sequence>
<dbReference type="EMBL" id="JAEKJA010000003">
    <property type="protein sequence ID" value="MBJ3774850.1"/>
    <property type="molecule type" value="Genomic_DNA"/>
</dbReference>
<reference evidence="6" key="1">
    <citation type="submission" date="2020-12" db="EMBL/GenBank/DDBJ databases">
        <title>Bacterial taxonomy.</title>
        <authorList>
            <person name="Pan X."/>
        </authorList>
    </citation>
    <scope>NUCLEOTIDE SEQUENCE</scope>
    <source>
        <strain evidence="6">B2012</strain>
    </source>
</reference>
<name>A0A934MFE9_9HYPH</name>
<protein>
    <submittedName>
        <fullName evidence="6">ABC transporter ATP-binding protein</fullName>
    </submittedName>
</protein>
<dbReference type="GO" id="GO:0005524">
    <property type="term" value="F:ATP binding"/>
    <property type="evidence" value="ECO:0007669"/>
    <property type="project" value="UniProtKB-KW"/>
</dbReference>